<protein>
    <submittedName>
        <fullName evidence="2">Uncharacterized protein</fullName>
    </submittedName>
</protein>
<keyword evidence="1" id="KW-0472">Membrane</keyword>
<evidence type="ECO:0000256" key="1">
    <source>
        <dbReference type="SAM" id="Phobius"/>
    </source>
</evidence>
<gene>
    <name evidence="2" type="ORF">ABE28_019545</name>
</gene>
<name>A0A1B3XTL9_9BACI</name>
<keyword evidence="1" id="KW-0812">Transmembrane</keyword>
<feature type="transmembrane region" description="Helical" evidence="1">
    <location>
        <begin position="12"/>
        <end position="32"/>
    </location>
</feature>
<evidence type="ECO:0000313" key="2">
    <source>
        <dbReference type="EMBL" id="AOH56567.1"/>
    </source>
</evidence>
<dbReference type="STRING" id="264697.ABE28_019545"/>
<organism evidence="2 3">
    <name type="scientific">Peribacillus muralis</name>
    <dbReference type="NCBI Taxonomy" id="264697"/>
    <lineage>
        <taxon>Bacteria</taxon>
        <taxon>Bacillati</taxon>
        <taxon>Bacillota</taxon>
        <taxon>Bacilli</taxon>
        <taxon>Bacillales</taxon>
        <taxon>Bacillaceae</taxon>
        <taxon>Peribacillus</taxon>
    </lineage>
</organism>
<dbReference type="AlphaFoldDB" id="A0A1B3XTL9"/>
<dbReference type="EMBL" id="CP017080">
    <property type="protein sequence ID" value="AOH56567.1"/>
    <property type="molecule type" value="Genomic_DNA"/>
</dbReference>
<keyword evidence="3" id="KW-1185">Reference proteome</keyword>
<reference evidence="2 3" key="1">
    <citation type="submission" date="2016-08" db="EMBL/GenBank/DDBJ databases">
        <title>Complete genome sequence of Bacillus muralis G25-68, a strain with toxicity to nematodes.</title>
        <authorList>
            <person name="Zheng Z."/>
        </authorList>
    </citation>
    <scope>NUCLEOTIDE SEQUENCE [LARGE SCALE GENOMIC DNA]</scope>
    <source>
        <strain evidence="2 3">G25-68</strain>
    </source>
</reference>
<proteinExistence type="predicted"/>
<dbReference type="KEGG" id="bmur:ABE28_019545"/>
<keyword evidence="1" id="KW-1133">Transmembrane helix</keyword>
<dbReference type="Proteomes" id="UP000077926">
    <property type="component" value="Chromosome"/>
</dbReference>
<sequence>MKHQQIEKRTVLFVRLVGMSAYFGILIIASYKMPFKDINGVASLFLLGPFSLLDLPNVLAEKRLNQK</sequence>
<evidence type="ECO:0000313" key="3">
    <source>
        <dbReference type="Proteomes" id="UP000077926"/>
    </source>
</evidence>
<accession>A0A1B3XTL9</accession>
<feature type="transmembrane region" description="Helical" evidence="1">
    <location>
        <begin position="38"/>
        <end position="60"/>
    </location>
</feature>
<dbReference type="RefSeq" id="WP_064465539.1">
    <property type="nucleotide sequence ID" value="NZ_JBCNGE010000001.1"/>
</dbReference>